<evidence type="ECO:0000256" key="3">
    <source>
        <dbReference type="ARBA" id="ARBA00022480"/>
    </source>
</evidence>
<evidence type="ECO:0000256" key="13">
    <source>
        <dbReference type="SAM" id="Phobius"/>
    </source>
</evidence>
<keyword evidence="15" id="KW-1185">Reference proteome</keyword>
<keyword evidence="6 13" id="KW-1133">Transmembrane helix</keyword>
<protein>
    <recommendedName>
        <fullName evidence="12">Taste receptor type 2</fullName>
    </recommendedName>
</protein>
<dbReference type="PANTHER" id="PTHR11394">
    <property type="entry name" value="TASTE RECEPTOR TYPE 2"/>
    <property type="match status" value="1"/>
</dbReference>
<feature type="transmembrane region" description="Helical" evidence="13">
    <location>
        <begin position="183"/>
        <end position="210"/>
    </location>
</feature>
<evidence type="ECO:0000256" key="4">
    <source>
        <dbReference type="ARBA" id="ARBA00022606"/>
    </source>
</evidence>
<dbReference type="GO" id="GO:0016020">
    <property type="term" value="C:membrane"/>
    <property type="evidence" value="ECO:0007669"/>
    <property type="project" value="UniProtKB-SubCell"/>
</dbReference>
<dbReference type="EMBL" id="WNYA01000589">
    <property type="protein sequence ID" value="KAG8547846.1"/>
    <property type="molecule type" value="Genomic_DNA"/>
</dbReference>
<comment type="caution">
    <text evidence="14">The sequence shown here is derived from an EMBL/GenBank/DDBJ whole genome shotgun (WGS) entry which is preliminary data.</text>
</comment>
<evidence type="ECO:0000256" key="7">
    <source>
        <dbReference type="ARBA" id="ARBA00023040"/>
    </source>
</evidence>
<dbReference type="GO" id="GO:0004930">
    <property type="term" value="F:G protein-coupled receptor activity"/>
    <property type="evidence" value="ECO:0007669"/>
    <property type="project" value="UniProtKB-KW"/>
</dbReference>
<dbReference type="Proteomes" id="UP000824782">
    <property type="component" value="Unassembled WGS sequence"/>
</dbReference>
<evidence type="ECO:0000313" key="14">
    <source>
        <dbReference type="EMBL" id="KAG8547846.1"/>
    </source>
</evidence>
<dbReference type="InterPro" id="IPR007960">
    <property type="entry name" value="TAS2R"/>
</dbReference>
<comment type="similarity">
    <text evidence="2 11">Belongs to the G-protein coupled receptor T2R family.</text>
</comment>
<reference evidence="14" key="1">
    <citation type="thesis" date="2020" institute="ProQuest LLC" country="789 East Eisenhower Parkway, Ann Arbor, MI, USA">
        <title>Comparative Genomics and Chromosome Evolution.</title>
        <authorList>
            <person name="Mudd A.B."/>
        </authorList>
    </citation>
    <scope>NUCLEOTIDE SEQUENCE</scope>
    <source>
        <strain evidence="14">237g6f4</strain>
        <tissue evidence="14">Blood</tissue>
    </source>
</reference>
<keyword evidence="5 12" id="KW-0812">Transmembrane</keyword>
<comment type="subcellular location">
    <subcellularLocation>
        <location evidence="1 12">Membrane</location>
        <topology evidence="1 12">Multi-pass membrane protein</topology>
    </subcellularLocation>
</comment>
<keyword evidence="9 12" id="KW-0675">Receptor</keyword>
<evidence type="ECO:0000256" key="5">
    <source>
        <dbReference type="ARBA" id="ARBA00022692"/>
    </source>
</evidence>
<dbReference type="SUPFAM" id="SSF81321">
    <property type="entry name" value="Family A G protein-coupled receptor-like"/>
    <property type="match status" value="1"/>
</dbReference>
<feature type="transmembrane region" description="Helical" evidence="13">
    <location>
        <begin position="231"/>
        <end position="251"/>
    </location>
</feature>
<evidence type="ECO:0000256" key="9">
    <source>
        <dbReference type="ARBA" id="ARBA00023170"/>
    </source>
</evidence>
<proteinExistence type="inferred from homology"/>
<dbReference type="Pfam" id="PF05296">
    <property type="entry name" value="TAS2R"/>
    <property type="match status" value="1"/>
</dbReference>
<feature type="transmembrane region" description="Helical" evidence="13">
    <location>
        <begin position="130"/>
        <end position="150"/>
    </location>
</feature>
<evidence type="ECO:0000256" key="11">
    <source>
        <dbReference type="RuleBase" id="RU004423"/>
    </source>
</evidence>
<organism evidence="14 15">
    <name type="scientific">Engystomops pustulosus</name>
    <name type="common">Tungara frog</name>
    <name type="synonym">Physalaemus pustulosus</name>
    <dbReference type="NCBI Taxonomy" id="76066"/>
    <lineage>
        <taxon>Eukaryota</taxon>
        <taxon>Metazoa</taxon>
        <taxon>Chordata</taxon>
        <taxon>Craniata</taxon>
        <taxon>Vertebrata</taxon>
        <taxon>Euteleostomi</taxon>
        <taxon>Amphibia</taxon>
        <taxon>Batrachia</taxon>
        <taxon>Anura</taxon>
        <taxon>Neobatrachia</taxon>
        <taxon>Hyloidea</taxon>
        <taxon>Leptodactylidae</taxon>
        <taxon>Leiuperinae</taxon>
        <taxon>Engystomops</taxon>
    </lineage>
</organism>
<evidence type="ECO:0000256" key="1">
    <source>
        <dbReference type="ARBA" id="ARBA00004141"/>
    </source>
</evidence>
<keyword evidence="8 12" id="KW-0472">Membrane</keyword>
<feature type="transmembrane region" description="Helical" evidence="13">
    <location>
        <begin position="57"/>
        <end position="78"/>
    </location>
</feature>
<dbReference type="FunFam" id="1.20.1070.10:FF:000055">
    <property type="entry name" value="Taste receptor type 2"/>
    <property type="match status" value="1"/>
</dbReference>
<dbReference type="AlphaFoldDB" id="A0AAV6ZF40"/>
<name>A0AAV6ZF40_ENGPU</name>
<keyword evidence="4 12" id="KW-0716">Sensory transduction</keyword>
<gene>
    <name evidence="14" type="ORF">GDO81_027307</name>
</gene>
<feature type="transmembrane region" description="Helical" evidence="13">
    <location>
        <begin position="12"/>
        <end position="36"/>
    </location>
</feature>
<keyword evidence="10 12" id="KW-0807">Transducer</keyword>
<evidence type="ECO:0000256" key="12">
    <source>
        <dbReference type="RuleBase" id="RU004424"/>
    </source>
</evidence>
<dbReference type="GO" id="GO:0033038">
    <property type="term" value="F:bitter taste receptor activity"/>
    <property type="evidence" value="ECO:0007669"/>
    <property type="project" value="InterPro"/>
</dbReference>
<evidence type="ECO:0000313" key="15">
    <source>
        <dbReference type="Proteomes" id="UP000824782"/>
    </source>
</evidence>
<dbReference type="Gene3D" id="1.20.1070.10">
    <property type="entry name" value="Rhodopsin 7-helix transmembrane proteins"/>
    <property type="match status" value="1"/>
</dbReference>
<sequence length="316" mass="35397">MSELNPVVGVSIHVVLALFGFTGNIFILIIHFLDWLKTREVNPCDLIINCIVLSNNFLQGTVLFNEICFFMFLAFYAQNWVINVLATMMSSLAFSSLWCSTCLCFYYCVKIINLSGTCFYKLKSALPLMVPWLLISSIALSWTMGLPAYWDLYTTTFFPIHNSTRNETLTVSMTIRSRCKCLFPIYMIVSAIAFTIIFITAGTIIFSLCMHMRRMKQSSETSGASKVGSHLSAAKTITLLLILYLVFYGALNTIFNETTEIGTWYFSLCFITIATFPVINAIILITGNRKLSNAIKKLLGINSGNVAADEMNVSKS</sequence>
<keyword evidence="7 12" id="KW-0297">G-protein coupled receptor</keyword>
<evidence type="ECO:0000256" key="10">
    <source>
        <dbReference type="ARBA" id="ARBA00023224"/>
    </source>
</evidence>
<keyword evidence="3 12" id="KW-0919">Taste</keyword>
<evidence type="ECO:0000256" key="2">
    <source>
        <dbReference type="ARBA" id="ARBA00007376"/>
    </source>
</evidence>
<feature type="transmembrane region" description="Helical" evidence="13">
    <location>
        <begin position="263"/>
        <end position="287"/>
    </location>
</feature>
<feature type="transmembrane region" description="Helical" evidence="13">
    <location>
        <begin position="84"/>
        <end position="109"/>
    </location>
</feature>
<evidence type="ECO:0000256" key="6">
    <source>
        <dbReference type="ARBA" id="ARBA00022989"/>
    </source>
</evidence>
<accession>A0AAV6ZF40</accession>
<dbReference type="PANTHER" id="PTHR11394:SF144">
    <property type="entry name" value="TASTE RECEPTOR TYPE 2"/>
    <property type="match status" value="1"/>
</dbReference>
<evidence type="ECO:0000256" key="8">
    <source>
        <dbReference type="ARBA" id="ARBA00023136"/>
    </source>
</evidence>